<comment type="pathway">
    <text evidence="3">Lipid metabolism.</text>
</comment>
<evidence type="ECO:0000256" key="15">
    <source>
        <dbReference type="ARBA" id="ARBA00048586"/>
    </source>
</evidence>
<dbReference type="PANTHER" id="PTHR14269:SF62">
    <property type="entry name" value="CDP-DIACYLGLYCEROL--GLYCEROL-3-PHOSPHATE 3-PHOSPHATIDYLTRANSFERASE 1, CHLOROPLASTIC"/>
    <property type="match status" value="1"/>
</dbReference>
<keyword evidence="13" id="KW-0594">Phospholipid biosynthesis</keyword>
<evidence type="ECO:0000256" key="10">
    <source>
        <dbReference type="ARBA" id="ARBA00022989"/>
    </source>
</evidence>
<evidence type="ECO:0000256" key="8">
    <source>
        <dbReference type="ARBA" id="ARBA00022679"/>
    </source>
</evidence>
<evidence type="ECO:0000256" key="9">
    <source>
        <dbReference type="ARBA" id="ARBA00022692"/>
    </source>
</evidence>
<dbReference type="Pfam" id="PF01066">
    <property type="entry name" value="CDP-OH_P_transf"/>
    <property type="match status" value="1"/>
</dbReference>
<comment type="pathway">
    <text evidence="2">Phospholipid metabolism; phosphatidylglycerol biosynthesis; phosphatidylglycerol from CDP-diacylglycerol: step 1/2.</text>
</comment>
<dbReference type="RefSeq" id="WP_306886632.1">
    <property type="nucleotide sequence ID" value="NZ_JAUSUL010000003.1"/>
</dbReference>
<dbReference type="EC" id="2.7.8.5" evidence="5 16"/>
<feature type="transmembrane region" description="Helical" evidence="18">
    <location>
        <begin position="77"/>
        <end position="104"/>
    </location>
</feature>
<evidence type="ECO:0000256" key="5">
    <source>
        <dbReference type="ARBA" id="ARBA00013170"/>
    </source>
</evidence>
<keyword evidence="8 17" id="KW-0808">Transferase</keyword>
<evidence type="ECO:0000313" key="19">
    <source>
        <dbReference type="EMBL" id="MDQ0316754.1"/>
    </source>
</evidence>
<evidence type="ECO:0000256" key="18">
    <source>
        <dbReference type="SAM" id="Phobius"/>
    </source>
</evidence>
<keyword evidence="12 18" id="KW-0472">Membrane</keyword>
<sequence>MTSRDALTIPNILTYVRIAAVPVVAALLLVPSETARWVAVILFVVAALSDYVDGYLARALNQTTALGRMLDPIADKLIVAALLVALAADGTIVGLHVLAAVFILMREIFVSGLREFLGGTVVIHVSQVAKWKTTMQLVAIAVLLVAPLLGSVAQAAEVVGLVVLWIAAALTVWTGYDYIRGGVPHIVEAE</sequence>
<dbReference type="NCBIfam" id="TIGR00560">
    <property type="entry name" value="pgsA"/>
    <property type="match status" value="1"/>
</dbReference>
<feature type="transmembrane region" description="Helical" evidence="18">
    <location>
        <begin position="12"/>
        <end position="30"/>
    </location>
</feature>
<feature type="transmembrane region" description="Helical" evidence="18">
    <location>
        <begin position="162"/>
        <end position="179"/>
    </location>
</feature>
<dbReference type="GO" id="GO:0008444">
    <property type="term" value="F:CDP-diacylglycerol-glycerol-3-phosphate 3-phosphatidyltransferase activity"/>
    <property type="evidence" value="ECO:0007669"/>
    <property type="project" value="UniProtKB-UniRule"/>
</dbReference>
<keyword evidence="14" id="KW-1208">Phospholipid metabolism</keyword>
<comment type="caution">
    <text evidence="19">The sequence shown here is derived from an EMBL/GenBank/DDBJ whole genome shotgun (WGS) entry which is preliminary data.</text>
</comment>
<keyword evidence="9 18" id="KW-0812">Transmembrane</keyword>
<dbReference type="GO" id="GO:0016020">
    <property type="term" value="C:membrane"/>
    <property type="evidence" value="ECO:0007669"/>
    <property type="project" value="UniProtKB-SubCell"/>
</dbReference>
<reference evidence="19" key="1">
    <citation type="submission" date="2023-07" db="EMBL/GenBank/DDBJ databases">
        <title>Genomic Encyclopedia of Type Strains, Phase IV (KMG-IV): sequencing the most valuable type-strain genomes for metagenomic binning, comparative biology and taxonomic classification.</title>
        <authorList>
            <person name="Goeker M."/>
        </authorList>
    </citation>
    <scope>NUCLEOTIDE SEQUENCE</scope>
    <source>
        <strain evidence="19">DSM 21202</strain>
    </source>
</reference>
<evidence type="ECO:0000256" key="16">
    <source>
        <dbReference type="NCBIfam" id="TIGR00560"/>
    </source>
</evidence>
<dbReference type="InterPro" id="IPR048254">
    <property type="entry name" value="CDP_ALCOHOL_P_TRANSF_CS"/>
</dbReference>
<proteinExistence type="inferred from homology"/>
<dbReference type="InterPro" id="IPR043130">
    <property type="entry name" value="CDP-OH_PTrfase_TM_dom"/>
</dbReference>
<protein>
    <recommendedName>
        <fullName evidence="6 16">CDP-diacylglycerol--glycerol-3-phosphate 3-phosphatidyltransferase</fullName>
        <ecNumber evidence="5 16">2.7.8.5</ecNumber>
    </recommendedName>
</protein>
<feature type="transmembrane region" description="Helical" evidence="18">
    <location>
        <begin position="137"/>
        <end position="156"/>
    </location>
</feature>
<evidence type="ECO:0000256" key="3">
    <source>
        <dbReference type="ARBA" id="ARBA00005189"/>
    </source>
</evidence>
<evidence type="ECO:0000256" key="14">
    <source>
        <dbReference type="ARBA" id="ARBA00023264"/>
    </source>
</evidence>
<evidence type="ECO:0000256" key="7">
    <source>
        <dbReference type="ARBA" id="ARBA00022516"/>
    </source>
</evidence>
<dbReference type="AlphaFoldDB" id="A0AAE4AVJ4"/>
<keyword evidence="11" id="KW-0443">Lipid metabolism</keyword>
<gene>
    <name evidence="19" type="ORF">J2S73_003230</name>
</gene>
<dbReference type="PIRSF" id="PIRSF000847">
    <property type="entry name" value="Phos_ph_gly_syn"/>
    <property type="match status" value="1"/>
</dbReference>
<keyword evidence="7" id="KW-0444">Lipid biosynthesis</keyword>
<comment type="subcellular location">
    <subcellularLocation>
        <location evidence="1">Membrane</location>
        <topology evidence="1">Multi-pass membrane protein</topology>
    </subcellularLocation>
</comment>
<evidence type="ECO:0000256" key="11">
    <source>
        <dbReference type="ARBA" id="ARBA00023098"/>
    </source>
</evidence>
<dbReference type="InterPro" id="IPR050324">
    <property type="entry name" value="CDP-alcohol_PTase-I"/>
</dbReference>
<comment type="similarity">
    <text evidence="4 17">Belongs to the CDP-alcohol phosphatidyltransferase class-I family.</text>
</comment>
<keyword evidence="20" id="KW-1185">Reference proteome</keyword>
<dbReference type="InterPro" id="IPR000462">
    <property type="entry name" value="CDP-OH_P_trans"/>
</dbReference>
<evidence type="ECO:0000256" key="1">
    <source>
        <dbReference type="ARBA" id="ARBA00004141"/>
    </source>
</evidence>
<evidence type="ECO:0000256" key="17">
    <source>
        <dbReference type="RuleBase" id="RU003750"/>
    </source>
</evidence>
<dbReference type="PROSITE" id="PS00379">
    <property type="entry name" value="CDP_ALCOHOL_P_TRANSF"/>
    <property type="match status" value="1"/>
</dbReference>
<dbReference type="Proteomes" id="UP001229244">
    <property type="component" value="Unassembled WGS sequence"/>
</dbReference>
<evidence type="ECO:0000256" key="12">
    <source>
        <dbReference type="ARBA" id="ARBA00023136"/>
    </source>
</evidence>
<evidence type="ECO:0000313" key="20">
    <source>
        <dbReference type="Proteomes" id="UP001229244"/>
    </source>
</evidence>
<evidence type="ECO:0000256" key="13">
    <source>
        <dbReference type="ARBA" id="ARBA00023209"/>
    </source>
</evidence>
<dbReference type="PANTHER" id="PTHR14269">
    <property type="entry name" value="CDP-DIACYLGLYCEROL--GLYCEROL-3-PHOSPHATE 3-PHOSPHATIDYLTRANSFERASE-RELATED"/>
    <property type="match status" value="1"/>
</dbReference>
<evidence type="ECO:0000256" key="4">
    <source>
        <dbReference type="ARBA" id="ARBA00010441"/>
    </source>
</evidence>
<dbReference type="Gene3D" id="1.20.120.1760">
    <property type="match status" value="1"/>
</dbReference>
<dbReference type="EMBL" id="JAUSUL010000003">
    <property type="protein sequence ID" value="MDQ0316754.1"/>
    <property type="molecule type" value="Genomic_DNA"/>
</dbReference>
<organism evidence="19 20">
    <name type="scientific">Amorphus orientalis</name>
    <dbReference type="NCBI Taxonomy" id="649198"/>
    <lineage>
        <taxon>Bacteria</taxon>
        <taxon>Pseudomonadati</taxon>
        <taxon>Pseudomonadota</taxon>
        <taxon>Alphaproteobacteria</taxon>
        <taxon>Hyphomicrobiales</taxon>
        <taxon>Amorphaceae</taxon>
        <taxon>Amorphus</taxon>
    </lineage>
</organism>
<evidence type="ECO:0000256" key="2">
    <source>
        <dbReference type="ARBA" id="ARBA00005042"/>
    </source>
</evidence>
<name>A0AAE4AVJ4_9HYPH</name>
<feature type="transmembrane region" description="Helical" evidence="18">
    <location>
        <begin position="37"/>
        <end position="57"/>
    </location>
</feature>
<dbReference type="InterPro" id="IPR004570">
    <property type="entry name" value="Phosphatidylglycerol_P_synth"/>
</dbReference>
<accession>A0AAE4AVJ4</accession>
<comment type="catalytic activity">
    <reaction evidence="15">
        <text>a CDP-1,2-diacyl-sn-glycerol + sn-glycerol 3-phosphate = a 1,2-diacyl-sn-glycero-3-phospho-(1'-sn-glycero-3'-phosphate) + CMP + H(+)</text>
        <dbReference type="Rhea" id="RHEA:12593"/>
        <dbReference type="ChEBI" id="CHEBI:15378"/>
        <dbReference type="ChEBI" id="CHEBI:57597"/>
        <dbReference type="ChEBI" id="CHEBI:58332"/>
        <dbReference type="ChEBI" id="CHEBI:60110"/>
        <dbReference type="ChEBI" id="CHEBI:60377"/>
        <dbReference type="EC" id="2.7.8.5"/>
    </reaction>
</comment>
<dbReference type="GO" id="GO:0046474">
    <property type="term" value="P:glycerophospholipid biosynthetic process"/>
    <property type="evidence" value="ECO:0007669"/>
    <property type="project" value="TreeGrafter"/>
</dbReference>
<keyword evidence="10 18" id="KW-1133">Transmembrane helix</keyword>
<evidence type="ECO:0000256" key="6">
    <source>
        <dbReference type="ARBA" id="ARBA00014944"/>
    </source>
</evidence>